<organism evidence="6 7">
    <name type="scientific">Leptospira broomii serovar Hurstbridge str. 5399</name>
    <dbReference type="NCBI Taxonomy" id="1049789"/>
    <lineage>
        <taxon>Bacteria</taxon>
        <taxon>Pseudomonadati</taxon>
        <taxon>Spirochaetota</taxon>
        <taxon>Spirochaetia</taxon>
        <taxon>Leptospirales</taxon>
        <taxon>Leptospiraceae</taxon>
        <taxon>Leptospira</taxon>
    </lineage>
</organism>
<evidence type="ECO:0000256" key="2">
    <source>
        <dbReference type="ARBA" id="ARBA00022448"/>
    </source>
</evidence>
<keyword evidence="3" id="KW-0472">Membrane</keyword>
<keyword evidence="2" id="KW-0813">Transport</keyword>
<feature type="domain" description="CusB-like beta-barrel" evidence="4">
    <location>
        <begin position="193"/>
        <end position="269"/>
    </location>
</feature>
<evidence type="ECO:0000256" key="3">
    <source>
        <dbReference type="SAM" id="Phobius"/>
    </source>
</evidence>
<dbReference type="InterPro" id="IPR058649">
    <property type="entry name" value="CzcB_C"/>
</dbReference>
<comment type="caution">
    <text evidence="6">The sequence shown here is derived from an EMBL/GenBank/DDBJ whole genome shotgun (WGS) entry which is preliminary data.</text>
</comment>
<evidence type="ECO:0000259" key="4">
    <source>
        <dbReference type="Pfam" id="PF25954"/>
    </source>
</evidence>
<dbReference type="Pfam" id="PF25975">
    <property type="entry name" value="CzcB_C"/>
    <property type="match status" value="1"/>
</dbReference>
<reference evidence="6" key="1">
    <citation type="submission" date="2013-05" db="EMBL/GenBank/DDBJ databases">
        <authorList>
            <person name="Harkins D.M."/>
            <person name="Durkin A.S."/>
            <person name="Brinkac L.M."/>
            <person name="Haft D.H."/>
            <person name="Selengut J.D."/>
            <person name="Sanka R."/>
            <person name="DePew J."/>
            <person name="Purushe J."/>
            <person name="Hartskeerl R.A."/>
            <person name="Ahmed A."/>
            <person name="van der Linden H."/>
            <person name="Goris M.G.A."/>
            <person name="Vinetz J.M."/>
            <person name="Sutton G.G."/>
            <person name="Nierman W.C."/>
            <person name="Fouts D.E."/>
        </authorList>
    </citation>
    <scope>NUCLEOTIDE SEQUENCE [LARGE SCALE GENOMIC DNA]</scope>
    <source>
        <strain evidence="6">5399</strain>
    </source>
</reference>
<keyword evidence="3" id="KW-0812">Transmembrane</keyword>
<dbReference type="AlphaFoldDB" id="T0GDV4"/>
<proteinExistence type="inferred from homology"/>
<evidence type="ECO:0000256" key="1">
    <source>
        <dbReference type="ARBA" id="ARBA00009477"/>
    </source>
</evidence>
<protein>
    <submittedName>
        <fullName evidence="6">HlyD family secretion protein</fullName>
    </submittedName>
</protein>
<feature type="transmembrane region" description="Helical" evidence="3">
    <location>
        <begin position="20"/>
        <end position="37"/>
    </location>
</feature>
<dbReference type="OrthoDB" id="9806939at2"/>
<feature type="domain" description="CzcB-like C-terminal circularly permuted SH3-like" evidence="5">
    <location>
        <begin position="277"/>
        <end position="336"/>
    </location>
</feature>
<dbReference type="STRING" id="1049789.LEP1GSC050_2473"/>
<keyword evidence="3" id="KW-1133">Transmembrane helix</keyword>
<evidence type="ECO:0000259" key="5">
    <source>
        <dbReference type="Pfam" id="PF25975"/>
    </source>
</evidence>
<dbReference type="PANTHER" id="PTHR30097">
    <property type="entry name" value="CATION EFFLUX SYSTEM PROTEIN CUSB"/>
    <property type="match status" value="1"/>
</dbReference>
<gene>
    <name evidence="6" type="ORF">LEP1GSC050_2473</name>
</gene>
<evidence type="ECO:0000313" key="7">
    <source>
        <dbReference type="Proteomes" id="UP000015454"/>
    </source>
</evidence>
<name>T0GDV4_9LEPT</name>
<dbReference type="InterPro" id="IPR051909">
    <property type="entry name" value="MFP_Cation_Efflux"/>
</dbReference>
<dbReference type="PANTHER" id="PTHR30097:SF4">
    <property type="entry name" value="SLR6042 PROTEIN"/>
    <property type="match status" value="1"/>
</dbReference>
<sequence>MTTYRSKIHSEFLKQKNRILFLSLVSFIGSFIAYHLLTEKKGKDLWRQEQNRTPKISEQGRLISFPSDYAGLTRFSYITVGVGNASFSVIAPARVVASIKTSVNSGEKIILFDSPENTQLFSEYKRNRATAIKGLKDLHRVRDMYANQAATGRDVTDAESNFAVTKAEAEESESKLRTIGLNPKELDQVKGPTLWLICDVPESQLSEVQKGEEVRIQLSSFPGKTFIGHAEAIGDAIDPVLRTVKVRVTIKNPKEKILPGMYAKVDFGDPHTSVILLPNKSILTVDEKNYVFVKERMGSFRRRQVVLGTSGETSTIVTDGLSVGETILIEGVILLKGLSFGF</sequence>
<dbReference type="FunFam" id="2.40.30.170:FF:000010">
    <property type="entry name" value="Efflux RND transporter periplasmic adaptor subunit"/>
    <property type="match status" value="1"/>
</dbReference>
<comment type="similarity">
    <text evidence="1">Belongs to the membrane fusion protein (MFP) (TC 8.A.1) family.</text>
</comment>
<evidence type="ECO:0000313" key="6">
    <source>
        <dbReference type="EMBL" id="EQA45004.1"/>
    </source>
</evidence>
<keyword evidence="7" id="KW-1185">Reference proteome</keyword>
<dbReference type="InterPro" id="IPR058792">
    <property type="entry name" value="Beta-barrel_RND_2"/>
</dbReference>
<dbReference type="Proteomes" id="UP000015454">
    <property type="component" value="Unassembled WGS sequence"/>
</dbReference>
<dbReference type="Gene3D" id="2.40.30.170">
    <property type="match status" value="1"/>
</dbReference>
<dbReference type="RefSeq" id="WP_010570722.1">
    <property type="nucleotide sequence ID" value="NZ_AHMO02000008.1"/>
</dbReference>
<dbReference type="EMBL" id="AHMO02000008">
    <property type="protein sequence ID" value="EQA45004.1"/>
    <property type="molecule type" value="Genomic_DNA"/>
</dbReference>
<dbReference type="SUPFAM" id="SSF111369">
    <property type="entry name" value="HlyD-like secretion proteins"/>
    <property type="match status" value="1"/>
</dbReference>
<dbReference type="Gene3D" id="2.40.420.20">
    <property type="match status" value="1"/>
</dbReference>
<accession>T0GDV4</accession>
<dbReference type="Pfam" id="PF25954">
    <property type="entry name" value="Beta-barrel_RND_2"/>
    <property type="match status" value="1"/>
</dbReference>